<reference evidence="1 2" key="1">
    <citation type="submission" date="2009-03" db="EMBL/GenBank/DDBJ databases">
        <authorList>
            <person name="Warren W."/>
            <person name="Ye L."/>
            <person name="Minx P."/>
            <person name="Worley K."/>
            <person name="Gibbs R."/>
            <person name="Wilson R.K."/>
        </authorList>
    </citation>
    <scope>NUCLEOTIDE SEQUENCE [LARGE SCALE GENOMIC DNA]</scope>
</reference>
<evidence type="ECO:0000313" key="2">
    <source>
        <dbReference type="Proteomes" id="UP000008225"/>
    </source>
</evidence>
<proteinExistence type="predicted"/>
<sequence>VCYLFLFIKNNFFFETESPSVTQAGIQWCDLGSLPPLPLGFKRFSCLSLPNSWDHRCTPPCPANFYVCICVYLREIYFKNPHLSHVYLFGSMHLIHRGILYATLKEE</sequence>
<organism evidence="1 2">
    <name type="scientific">Callithrix jacchus</name>
    <name type="common">White-tufted-ear marmoset</name>
    <name type="synonym">Simia Jacchus</name>
    <dbReference type="NCBI Taxonomy" id="9483"/>
    <lineage>
        <taxon>Eukaryota</taxon>
        <taxon>Metazoa</taxon>
        <taxon>Chordata</taxon>
        <taxon>Craniata</taxon>
        <taxon>Vertebrata</taxon>
        <taxon>Euteleostomi</taxon>
        <taxon>Mammalia</taxon>
        <taxon>Eutheria</taxon>
        <taxon>Euarchontoglires</taxon>
        <taxon>Primates</taxon>
        <taxon>Haplorrhini</taxon>
        <taxon>Platyrrhini</taxon>
        <taxon>Cebidae</taxon>
        <taxon>Callitrichinae</taxon>
        <taxon>Callithrix</taxon>
        <taxon>Callithrix</taxon>
    </lineage>
</organism>
<protein>
    <submittedName>
        <fullName evidence="1">Uncharacterized protein</fullName>
    </submittedName>
</protein>
<accession>A0A8I3X661</accession>
<dbReference type="PANTHER" id="PTHR46254">
    <property type="entry name" value="PROTEIN GVQW1-RELATED"/>
    <property type="match status" value="1"/>
</dbReference>
<evidence type="ECO:0000313" key="1">
    <source>
        <dbReference type="Ensembl" id="ENSCJAP00000088603.1"/>
    </source>
</evidence>
<reference evidence="1" key="2">
    <citation type="submission" date="2025-08" db="UniProtKB">
        <authorList>
            <consortium name="Ensembl"/>
        </authorList>
    </citation>
    <scope>IDENTIFICATION</scope>
</reference>
<dbReference type="GeneTree" id="ENSGT00940000161627"/>
<dbReference type="Proteomes" id="UP000008225">
    <property type="component" value="Chromosome 6"/>
</dbReference>
<name>A0A8I3X661_CALJA</name>
<dbReference type="AlphaFoldDB" id="A0A8I3X661"/>
<reference evidence="1" key="3">
    <citation type="submission" date="2025-09" db="UniProtKB">
        <authorList>
            <consortium name="Ensembl"/>
        </authorList>
    </citation>
    <scope>IDENTIFICATION</scope>
</reference>
<keyword evidence="2" id="KW-1185">Reference proteome</keyword>
<dbReference type="Ensembl" id="ENSCJAT00000142383.1">
    <property type="protein sequence ID" value="ENSCJAP00000088603.1"/>
    <property type="gene ID" value="ENSCJAG00000084721.1"/>
</dbReference>